<protein>
    <recommendedName>
        <fullName evidence="2">DUF6533 domain-containing protein</fullName>
    </recommendedName>
</protein>
<dbReference type="Proteomes" id="UP000008370">
    <property type="component" value="Unassembled WGS sequence"/>
</dbReference>
<dbReference type="KEGG" id="pco:PHACADRAFT_188242"/>
<dbReference type="AlphaFoldDB" id="K5WKB1"/>
<dbReference type="GeneID" id="18910480"/>
<feature type="transmembrane region" description="Helical" evidence="1">
    <location>
        <begin position="75"/>
        <end position="94"/>
    </location>
</feature>
<accession>K5WKB1</accession>
<name>K5WKB1_PHACS</name>
<feature type="non-terminal residue" evidence="3">
    <location>
        <position position="248"/>
    </location>
</feature>
<evidence type="ECO:0000313" key="4">
    <source>
        <dbReference type="Proteomes" id="UP000008370"/>
    </source>
</evidence>
<dbReference type="EMBL" id="JH930478">
    <property type="protein sequence ID" value="EKM50707.1"/>
    <property type="molecule type" value="Genomic_DNA"/>
</dbReference>
<keyword evidence="1" id="KW-0812">Transmembrane</keyword>
<dbReference type="Pfam" id="PF20151">
    <property type="entry name" value="DUF6533"/>
    <property type="match status" value="1"/>
</dbReference>
<evidence type="ECO:0000256" key="1">
    <source>
        <dbReference type="SAM" id="Phobius"/>
    </source>
</evidence>
<gene>
    <name evidence="3" type="ORF">PHACADRAFT_188242</name>
</gene>
<keyword evidence="1" id="KW-1133">Transmembrane helix</keyword>
<feature type="domain" description="DUF6533" evidence="2">
    <location>
        <begin position="11"/>
        <end position="50"/>
    </location>
</feature>
<feature type="transmembrane region" description="Helical" evidence="1">
    <location>
        <begin position="146"/>
        <end position="169"/>
    </location>
</feature>
<dbReference type="InterPro" id="IPR045340">
    <property type="entry name" value="DUF6533"/>
</dbReference>
<reference evidence="3 4" key="1">
    <citation type="journal article" date="2012" name="BMC Genomics">
        <title>Comparative genomics of the white-rot fungi, Phanerochaete carnosa and P. chrysosporium, to elucidate the genetic basis of the distinct wood types they colonize.</title>
        <authorList>
            <person name="Suzuki H."/>
            <person name="MacDonald J."/>
            <person name="Syed K."/>
            <person name="Salamov A."/>
            <person name="Hori C."/>
            <person name="Aerts A."/>
            <person name="Henrissat B."/>
            <person name="Wiebenga A."/>
            <person name="vanKuyk P.A."/>
            <person name="Barry K."/>
            <person name="Lindquist E."/>
            <person name="LaButti K."/>
            <person name="Lapidus A."/>
            <person name="Lucas S."/>
            <person name="Coutinho P."/>
            <person name="Gong Y."/>
            <person name="Samejima M."/>
            <person name="Mahadevan R."/>
            <person name="Abou-Zaid M."/>
            <person name="de Vries R.P."/>
            <person name="Igarashi K."/>
            <person name="Yadav J.S."/>
            <person name="Grigoriev I.V."/>
            <person name="Master E.R."/>
        </authorList>
    </citation>
    <scope>NUCLEOTIDE SEQUENCE [LARGE SCALE GENOMIC DNA]</scope>
    <source>
        <strain evidence="3 4">HHB-10118-sp</strain>
    </source>
</reference>
<organism evidence="3 4">
    <name type="scientific">Phanerochaete carnosa (strain HHB-10118-sp)</name>
    <name type="common">White-rot fungus</name>
    <name type="synonym">Peniophora carnosa</name>
    <dbReference type="NCBI Taxonomy" id="650164"/>
    <lineage>
        <taxon>Eukaryota</taxon>
        <taxon>Fungi</taxon>
        <taxon>Dikarya</taxon>
        <taxon>Basidiomycota</taxon>
        <taxon>Agaricomycotina</taxon>
        <taxon>Agaricomycetes</taxon>
        <taxon>Polyporales</taxon>
        <taxon>Phanerochaetaceae</taxon>
        <taxon>Phanerochaete</taxon>
    </lineage>
</organism>
<evidence type="ECO:0000313" key="3">
    <source>
        <dbReference type="EMBL" id="EKM50707.1"/>
    </source>
</evidence>
<keyword evidence="4" id="KW-1185">Reference proteome</keyword>
<feature type="transmembrane region" description="Helical" evidence="1">
    <location>
        <begin position="106"/>
        <end position="126"/>
    </location>
</feature>
<evidence type="ECO:0000259" key="2">
    <source>
        <dbReference type="Pfam" id="PF20151"/>
    </source>
</evidence>
<dbReference type="InParanoid" id="K5WKB1"/>
<proteinExistence type="predicted"/>
<dbReference type="OrthoDB" id="2686513at2759"/>
<keyword evidence="1" id="KW-0472">Membrane</keyword>
<dbReference type="HOGENOM" id="CLU_035509_7_0_1"/>
<sequence>MCDIQQLTSITLVILYYDHAITFDDEYWLVWRTPNSGASVFFLVNRYFSFFSNITITAGNFSSFKSVQSCAHYTFYRQLSLIATQIIVAVIQFLRTYALYGRDRRFAVVVVSVATVLAALSIWAVIDEKSTYTVAQGCHAASSRISAIHLAVAWEALFVWDMIIFFLTFFKSVKNRDQYGGRSGSLASLIFRDGAIYFGCVFVPGWSQAQFLRNSRVMACAQCSNTLTFYVCTLTPYTSMILSRLFSS</sequence>
<dbReference type="RefSeq" id="XP_007400971.1">
    <property type="nucleotide sequence ID" value="XM_007400909.1"/>
</dbReference>